<dbReference type="GO" id="GO:0015149">
    <property type="term" value="F:hexose transmembrane transporter activity"/>
    <property type="evidence" value="ECO:0007669"/>
    <property type="project" value="TreeGrafter"/>
</dbReference>
<organism evidence="7 8">
    <name type="scientific">Romanomermis culicivorax</name>
    <name type="common">Nematode worm</name>
    <dbReference type="NCBI Taxonomy" id="13658"/>
    <lineage>
        <taxon>Eukaryota</taxon>
        <taxon>Metazoa</taxon>
        <taxon>Ecdysozoa</taxon>
        <taxon>Nematoda</taxon>
        <taxon>Enoplea</taxon>
        <taxon>Dorylaimia</taxon>
        <taxon>Mermithida</taxon>
        <taxon>Mermithoidea</taxon>
        <taxon>Mermithidae</taxon>
        <taxon>Romanomermis</taxon>
    </lineage>
</organism>
<dbReference type="PANTHER" id="PTHR23503:SF8">
    <property type="entry name" value="FACILITATED GLUCOSE TRANSPORTER PROTEIN 1"/>
    <property type="match status" value="1"/>
</dbReference>
<evidence type="ECO:0000256" key="6">
    <source>
        <dbReference type="SAM" id="Phobius"/>
    </source>
</evidence>
<sequence length="251" mass="27625">MSWVFYSLSSIDENNYEKIVEEIQAETRNQAQDASGCSSYSNFIRGPFRLACFLWSNSALLGIGLVLAYSTDVFVDNGVPRNVAQWSSVAIGAGNILSSILAISLMETWGRKPLMITGLMGCLSSIAMYTAASWILRHYPNSRSASAYIVVPCLLFFILFFSLYNATSVTLAAEICPQLYRSAAISSGVFLNMTISSILILIYESVKEWLGYPWVFLPSSVISVLIGVYVGLAVPETKGRTLSELCQQLRN</sequence>
<dbReference type="InterPro" id="IPR036259">
    <property type="entry name" value="MFS_trans_sf"/>
</dbReference>
<feature type="transmembrane region" description="Helical" evidence="6">
    <location>
        <begin position="114"/>
        <end position="135"/>
    </location>
</feature>
<keyword evidence="3 6" id="KW-0812">Transmembrane</keyword>
<protein>
    <submittedName>
        <fullName evidence="8">Major facilitator superfamily (MFS) profile domain-containing protein</fullName>
    </submittedName>
</protein>
<proteinExistence type="predicted"/>
<feature type="transmembrane region" description="Helical" evidence="6">
    <location>
        <begin position="215"/>
        <end position="234"/>
    </location>
</feature>
<evidence type="ECO:0000256" key="3">
    <source>
        <dbReference type="ARBA" id="ARBA00022692"/>
    </source>
</evidence>
<evidence type="ECO:0000313" key="8">
    <source>
        <dbReference type="WBParaSite" id="nRc.2.0.1.t31743-RA"/>
    </source>
</evidence>
<evidence type="ECO:0000313" key="7">
    <source>
        <dbReference type="Proteomes" id="UP000887565"/>
    </source>
</evidence>
<accession>A0A915K1N8</accession>
<reference evidence="8" key="1">
    <citation type="submission" date="2022-11" db="UniProtKB">
        <authorList>
            <consortium name="WormBaseParasite"/>
        </authorList>
    </citation>
    <scope>IDENTIFICATION</scope>
</reference>
<dbReference type="AlphaFoldDB" id="A0A915K1N8"/>
<dbReference type="Pfam" id="PF00083">
    <property type="entry name" value="Sugar_tr"/>
    <property type="match status" value="1"/>
</dbReference>
<dbReference type="WBParaSite" id="nRc.2.0.1.t31743-RA">
    <property type="protein sequence ID" value="nRc.2.0.1.t31743-RA"/>
    <property type="gene ID" value="nRc.2.0.1.g31743"/>
</dbReference>
<keyword evidence="7" id="KW-1185">Reference proteome</keyword>
<feature type="transmembrane region" description="Helical" evidence="6">
    <location>
        <begin position="147"/>
        <end position="167"/>
    </location>
</feature>
<evidence type="ECO:0000256" key="2">
    <source>
        <dbReference type="ARBA" id="ARBA00022448"/>
    </source>
</evidence>
<dbReference type="Proteomes" id="UP000887565">
    <property type="component" value="Unplaced"/>
</dbReference>
<comment type="subcellular location">
    <subcellularLocation>
        <location evidence="1">Membrane</location>
    </subcellularLocation>
</comment>
<evidence type="ECO:0000256" key="5">
    <source>
        <dbReference type="ARBA" id="ARBA00023136"/>
    </source>
</evidence>
<dbReference type="GO" id="GO:0016020">
    <property type="term" value="C:membrane"/>
    <property type="evidence" value="ECO:0007669"/>
    <property type="project" value="UniProtKB-SubCell"/>
</dbReference>
<dbReference type="Gene3D" id="1.20.1250.20">
    <property type="entry name" value="MFS general substrate transporter like domains"/>
    <property type="match status" value="1"/>
</dbReference>
<keyword evidence="4 6" id="KW-1133">Transmembrane helix</keyword>
<name>A0A915K1N8_ROMCU</name>
<dbReference type="PANTHER" id="PTHR23503">
    <property type="entry name" value="SOLUTE CARRIER FAMILY 2"/>
    <property type="match status" value="1"/>
</dbReference>
<dbReference type="InterPro" id="IPR005828">
    <property type="entry name" value="MFS_sugar_transport-like"/>
</dbReference>
<dbReference type="SUPFAM" id="SSF103473">
    <property type="entry name" value="MFS general substrate transporter"/>
    <property type="match status" value="1"/>
</dbReference>
<dbReference type="InterPro" id="IPR045263">
    <property type="entry name" value="GLUT"/>
</dbReference>
<feature type="transmembrane region" description="Helical" evidence="6">
    <location>
        <begin position="50"/>
        <end position="71"/>
    </location>
</feature>
<keyword evidence="5 6" id="KW-0472">Membrane</keyword>
<evidence type="ECO:0000256" key="4">
    <source>
        <dbReference type="ARBA" id="ARBA00022989"/>
    </source>
</evidence>
<keyword evidence="2" id="KW-0813">Transport</keyword>
<feature type="transmembrane region" description="Helical" evidence="6">
    <location>
        <begin position="83"/>
        <end position="102"/>
    </location>
</feature>
<evidence type="ECO:0000256" key="1">
    <source>
        <dbReference type="ARBA" id="ARBA00004370"/>
    </source>
</evidence>
<feature type="transmembrane region" description="Helical" evidence="6">
    <location>
        <begin position="179"/>
        <end position="203"/>
    </location>
</feature>